<dbReference type="EMBL" id="WHOA01000125">
    <property type="protein sequence ID" value="NOU73442.1"/>
    <property type="molecule type" value="Genomic_DNA"/>
</dbReference>
<protein>
    <submittedName>
        <fullName evidence="1">Uncharacterized protein</fullName>
    </submittedName>
</protein>
<accession>A0ABX1XY12</accession>
<dbReference type="RefSeq" id="WP_171644850.1">
    <property type="nucleotide sequence ID" value="NZ_WHOA01000125.1"/>
</dbReference>
<sequence length="65" mass="7640">MAKQRQLIEHSDFERMRVFHQPISVFLNGELMGSNILIQSHDSEIVIDSNGEKYSKETCQFLRTR</sequence>
<reference evidence="1 2" key="1">
    <citation type="submission" date="2019-10" db="EMBL/GenBank/DDBJ databases">
        <title>Description of Paenibacillus terrestris sp. nov.</title>
        <authorList>
            <person name="Carlier A."/>
            <person name="Qi S."/>
        </authorList>
    </citation>
    <scope>NUCLEOTIDE SEQUENCE [LARGE SCALE GENOMIC DNA]</scope>
    <source>
        <strain evidence="1 2">LMG 31458</strain>
    </source>
</reference>
<keyword evidence="2" id="KW-1185">Reference proteome</keyword>
<evidence type="ECO:0000313" key="1">
    <source>
        <dbReference type="EMBL" id="NOU73442.1"/>
    </source>
</evidence>
<name>A0ABX1XY12_9BACL</name>
<comment type="caution">
    <text evidence="1">The sequence shown here is derived from an EMBL/GenBank/DDBJ whole genome shotgun (WGS) entry which is preliminary data.</text>
</comment>
<dbReference type="Proteomes" id="UP000616779">
    <property type="component" value="Unassembled WGS sequence"/>
</dbReference>
<evidence type="ECO:0000313" key="2">
    <source>
        <dbReference type="Proteomes" id="UP000616779"/>
    </source>
</evidence>
<proteinExistence type="predicted"/>
<gene>
    <name evidence="1" type="ORF">GC098_18785</name>
</gene>
<organism evidence="1 2">
    <name type="scientific">Paenibacillus phytorum</name>
    <dbReference type="NCBI Taxonomy" id="2654977"/>
    <lineage>
        <taxon>Bacteria</taxon>
        <taxon>Bacillati</taxon>
        <taxon>Bacillota</taxon>
        <taxon>Bacilli</taxon>
        <taxon>Bacillales</taxon>
        <taxon>Paenibacillaceae</taxon>
        <taxon>Paenibacillus</taxon>
    </lineage>
</organism>